<name>A0ACB9P534_9MYRT</name>
<dbReference type="EMBL" id="CM042886">
    <property type="protein sequence ID" value="KAI4343009.1"/>
    <property type="molecule type" value="Genomic_DNA"/>
</dbReference>
<evidence type="ECO:0000313" key="2">
    <source>
        <dbReference type="Proteomes" id="UP001057402"/>
    </source>
</evidence>
<evidence type="ECO:0000313" key="1">
    <source>
        <dbReference type="EMBL" id="KAI4343009.1"/>
    </source>
</evidence>
<accession>A0ACB9P534</accession>
<reference evidence="2" key="1">
    <citation type="journal article" date="2023" name="Front. Plant Sci.">
        <title>Chromosomal-level genome assembly of Melastoma candidum provides insights into trichome evolution.</title>
        <authorList>
            <person name="Zhong Y."/>
            <person name="Wu W."/>
            <person name="Sun C."/>
            <person name="Zou P."/>
            <person name="Liu Y."/>
            <person name="Dai S."/>
            <person name="Zhou R."/>
        </authorList>
    </citation>
    <scope>NUCLEOTIDE SEQUENCE [LARGE SCALE GENOMIC DNA]</scope>
</reference>
<proteinExistence type="predicted"/>
<dbReference type="Proteomes" id="UP001057402">
    <property type="component" value="Chromosome 7"/>
</dbReference>
<organism evidence="1 2">
    <name type="scientific">Melastoma candidum</name>
    <dbReference type="NCBI Taxonomy" id="119954"/>
    <lineage>
        <taxon>Eukaryota</taxon>
        <taxon>Viridiplantae</taxon>
        <taxon>Streptophyta</taxon>
        <taxon>Embryophyta</taxon>
        <taxon>Tracheophyta</taxon>
        <taxon>Spermatophyta</taxon>
        <taxon>Magnoliopsida</taxon>
        <taxon>eudicotyledons</taxon>
        <taxon>Gunneridae</taxon>
        <taxon>Pentapetalae</taxon>
        <taxon>rosids</taxon>
        <taxon>malvids</taxon>
        <taxon>Myrtales</taxon>
        <taxon>Melastomataceae</taxon>
        <taxon>Melastomatoideae</taxon>
        <taxon>Melastomateae</taxon>
        <taxon>Melastoma</taxon>
    </lineage>
</organism>
<sequence>MAENHLGSSIPVVQESDSPLISLLQHNEKLSSSNLVRTISATGVLVHYRHNNLDHPPMADREKGSREYHFPIRPRFHNQVPRWVKPGILGRISPCLLSEWHAFGIISRGKDKHMMLAGAVGDYTKSLVATSEPLLGPAGPFRGAVLLGKHTNVCILWVTKGIEQNFGKEIKEMMSGHPQGKVIVHDTAVSGQPNVAAMSVDGAKGWRAEVVIVTSNPEGSRDVVNACKAKGIAAFGPIWDS</sequence>
<keyword evidence="2" id="KW-1185">Reference proteome</keyword>
<comment type="caution">
    <text evidence="1">The sequence shown here is derived from an EMBL/GenBank/DDBJ whole genome shotgun (WGS) entry which is preliminary data.</text>
</comment>
<protein>
    <submittedName>
        <fullName evidence="1">Uncharacterized protein</fullName>
    </submittedName>
</protein>
<gene>
    <name evidence="1" type="ORF">MLD38_027561</name>
</gene>